<dbReference type="NCBIfam" id="TIGR00348">
    <property type="entry name" value="hsdR"/>
    <property type="match status" value="1"/>
</dbReference>
<dbReference type="GO" id="GO:0009307">
    <property type="term" value="P:DNA restriction-modification system"/>
    <property type="evidence" value="ECO:0007669"/>
    <property type="project" value="UniProtKB-KW"/>
</dbReference>
<evidence type="ECO:0000259" key="12">
    <source>
        <dbReference type="PROSITE" id="PS51192"/>
    </source>
</evidence>
<keyword evidence="7 10" id="KW-0378">Hydrolase</keyword>
<evidence type="ECO:0000313" key="14">
    <source>
        <dbReference type="EMBL" id="VFK49513.1"/>
    </source>
</evidence>
<evidence type="ECO:0000256" key="10">
    <source>
        <dbReference type="RuleBase" id="RU364115"/>
    </source>
</evidence>
<dbReference type="InterPro" id="IPR004473">
    <property type="entry name" value="Restrct_endonuc_typeI_HsdR"/>
</dbReference>
<dbReference type="InterPro" id="IPR051268">
    <property type="entry name" value="Type-I_R_enzyme_R_subunit"/>
</dbReference>
<keyword evidence="6" id="KW-0255">Endonuclease</keyword>
<dbReference type="CDD" id="cd22332">
    <property type="entry name" value="HsdR_N"/>
    <property type="match status" value="1"/>
</dbReference>
<dbReference type="Gene3D" id="3.40.50.300">
    <property type="entry name" value="P-loop containing nucleotide triphosphate hydrolases"/>
    <property type="match status" value="2"/>
</dbReference>
<dbReference type="EMBL" id="CAADFR010000185">
    <property type="protein sequence ID" value="VFK44558.1"/>
    <property type="molecule type" value="Genomic_DNA"/>
</dbReference>
<name>A0A450YSP0_9GAMM</name>
<dbReference type="GO" id="GO:0003677">
    <property type="term" value="F:DNA binding"/>
    <property type="evidence" value="ECO:0007669"/>
    <property type="project" value="UniProtKB-KW"/>
</dbReference>
<evidence type="ECO:0000256" key="11">
    <source>
        <dbReference type="SAM" id="MobiDB-lite"/>
    </source>
</evidence>
<comment type="catalytic activity">
    <reaction evidence="1 10">
        <text>Endonucleolytic cleavage of DNA to give random double-stranded fragments with terminal 5'-phosphates, ATP is simultaneously hydrolyzed.</text>
        <dbReference type="EC" id="3.1.21.3"/>
    </reaction>
</comment>
<sequence length="1110" mass="127462">MHVDIPRFEEKYLSQIPALEQLINLGFEYLTPEQALLARQGKVDNVLLEGILRKQLKEINRIPYKGKEYRFSEENLQLAVQKLKNMEYDGPRKTNEAIYERLTLGLVLGETIEGNAKSFALRYIDWRDWKKNSFHVTPELMVACPRSLKTASFDIVLFVNGIPLAVIECAPPSVPVDQGVSRLVRSQRGTHIPRLFHYAQLLLGINRDSARFGTTGTPVRFWSIWREPDDPTTQNTLLESIRRIAAPRTKDLLFSGDFASSRKFFDANASAKHEITGQTKAIHALCRPKRLLDLIYKFTVFDNGVKKIARYQQYFAVKRTLSYIRVPDVTGRRRGGIVWHTQGSGKSLTMVMLARSLAEEPDISDPRIVLITDRKDLDKQIKDTFAACDMAPQRSRTGRDLLELVSRKKAGLITTLVHKFDKALNIRKYQDHSIDIFMLIDESHRTQFGAFAARMRQMFPNACYLGFTGTPLMKKEKNNFAKFGGLIDHYTIDQAIRDKAIVPLLYEARHVEMRADEKAMDAWFRRHARGFTETEKIILKKKYARAEWLDKTERVLYLRALDISRHFRNIPWGGGYKGQLVAPDRSTALTYHRHLGEIGLVSSEVIISAPGRHETRGKRRVASMTGSPGKGNEPKDHVMEFWREMMKRHGSEAEYNNRIIEHFKHGDDPKILIVVDKLQTGFDAPRNAVLYLTRALRGHALLQTIARVNRIHEDEGGSKEFGLIVDYVGILGELDKALSRYSALDDFDEEDLIGALAPIQEELKKLPQRHASLRGLFMKAHHDEEIRETLLRDEAIQNTFHQRLTEFSKTLELALSNDRFMAETSAAERKMYKDDLRRFRELKKTVDPRHAAGSGSNHRDIDHCNRAPRIEEMPDTHIQADEVTQINSPALISPFEILNENPFCQVKVSRPIYGSNQTAASKADAIAEVAQKLLAEHEEWDPAFHGKFSKIIQQVIDDYKARKLSDVEYLDRMTGIYIRVEKRGDRDVPLVLRDSKNAAAFYRMLRPYFTTTHREKTDLDSILQTHDVLFFDATTTTHAAKAIDDILHRHWKVRFWDDPDAIKQAMNDIDDYLYDEVNAIRGIELSPDQMDEIIDKIMRIARRQTPSPGG</sequence>
<dbReference type="Pfam" id="PF18766">
    <property type="entry name" value="SWI2_SNF2"/>
    <property type="match status" value="1"/>
</dbReference>
<keyword evidence="9 10" id="KW-0238">DNA-binding</keyword>
<dbReference type="SMART" id="SM00487">
    <property type="entry name" value="DEXDc"/>
    <property type="match status" value="1"/>
</dbReference>
<dbReference type="SUPFAM" id="SSF52540">
    <property type="entry name" value="P-loop containing nucleoside triphosphate hydrolases"/>
    <property type="match status" value="1"/>
</dbReference>
<dbReference type="Gene3D" id="3.90.1570.50">
    <property type="match status" value="1"/>
</dbReference>
<evidence type="ECO:0000256" key="2">
    <source>
        <dbReference type="ARBA" id="ARBA00008598"/>
    </source>
</evidence>
<dbReference type="PANTHER" id="PTHR30195:SF15">
    <property type="entry name" value="TYPE I RESTRICTION ENZYME HINDI ENDONUCLEASE SUBUNIT"/>
    <property type="match status" value="1"/>
</dbReference>
<dbReference type="CDD" id="cd18800">
    <property type="entry name" value="SF2_C_EcoR124I-like"/>
    <property type="match status" value="1"/>
</dbReference>
<evidence type="ECO:0000256" key="6">
    <source>
        <dbReference type="ARBA" id="ARBA00022759"/>
    </source>
</evidence>
<proteinExistence type="inferred from homology"/>
<gene>
    <name evidence="14" type="ORF">BECKSD772E_GA0070983_11852</name>
    <name evidence="13" type="ORF">BECKSD772F_GA0070984_11852</name>
</gene>
<dbReference type="Pfam" id="PF22679">
    <property type="entry name" value="T1R_D3-like"/>
    <property type="match status" value="1"/>
</dbReference>
<comment type="function">
    <text evidence="10">Subunit R is required for both nuclease and ATPase activities, but not for modification.</text>
</comment>
<evidence type="ECO:0000256" key="5">
    <source>
        <dbReference type="ARBA" id="ARBA00022747"/>
    </source>
</evidence>
<evidence type="ECO:0000256" key="7">
    <source>
        <dbReference type="ARBA" id="ARBA00022801"/>
    </source>
</evidence>
<dbReference type="PANTHER" id="PTHR30195">
    <property type="entry name" value="TYPE I SITE-SPECIFIC DEOXYRIBONUCLEASE PROTEIN SUBUNIT M AND R"/>
    <property type="match status" value="1"/>
</dbReference>
<dbReference type="InterPro" id="IPR040980">
    <property type="entry name" value="SWI2_SNF2"/>
</dbReference>
<organism evidence="13">
    <name type="scientific">Candidatus Kentrum sp. SD</name>
    <dbReference type="NCBI Taxonomy" id="2126332"/>
    <lineage>
        <taxon>Bacteria</taxon>
        <taxon>Pseudomonadati</taxon>
        <taxon>Pseudomonadota</taxon>
        <taxon>Gammaproteobacteria</taxon>
        <taxon>Candidatus Kentrum</taxon>
    </lineage>
</organism>
<dbReference type="GO" id="GO:0009035">
    <property type="term" value="F:type I site-specific deoxyribonuclease activity"/>
    <property type="evidence" value="ECO:0007669"/>
    <property type="project" value="UniProtKB-EC"/>
</dbReference>
<evidence type="ECO:0000313" key="13">
    <source>
        <dbReference type="EMBL" id="VFK44558.1"/>
    </source>
</evidence>
<feature type="domain" description="Helicase ATP-binding" evidence="12">
    <location>
        <begin position="327"/>
        <end position="489"/>
    </location>
</feature>
<dbReference type="EC" id="3.1.21.3" evidence="10"/>
<dbReference type="InterPro" id="IPR055180">
    <property type="entry name" value="HsdR_RecA-like_helicase_dom_2"/>
</dbReference>
<comment type="subunit">
    <text evidence="10">The type I restriction/modification system is composed of three polypeptides R, M and S.</text>
</comment>
<keyword evidence="4 10" id="KW-0547">Nucleotide-binding</keyword>
<dbReference type="Pfam" id="PF04313">
    <property type="entry name" value="HSDR_N"/>
    <property type="match status" value="1"/>
</dbReference>
<dbReference type="InterPro" id="IPR027417">
    <property type="entry name" value="P-loop_NTPase"/>
</dbReference>
<dbReference type="CDD" id="cd18030">
    <property type="entry name" value="DEXHc_RE_I_HsdR"/>
    <property type="match status" value="1"/>
</dbReference>
<dbReference type="AlphaFoldDB" id="A0A450YSP0"/>
<evidence type="ECO:0000256" key="1">
    <source>
        <dbReference type="ARBA" id="ARBA00000851"/>
    </source>
</evidence>
<dbReference type="InterPro" id="IPR007409">
    <property type="entry name" value="Restrct_endonuc_type1_HsdR_N"/>
</dbReference>
<evidence type="ECO:0000256" key="9">
    <source>
        <dbReference type="ARBA" id="ARBA00023125"/>
    </source>
</evidence>
<keyword evidence="3" id="KW-0540">Nuclease</keyword>
<dbReference type="PROSITE" id="PS51192">
    <property type="entry name" value="HELICASE_ATP_BIND_1"/>
    <property type="match status" value="1"/>
</dbReference>
<keyword evidence="5 10" id="KW-0680">Restriction system</keyword>
<dbReference type="EMBL" id="CAADFU010000185">
    <property type="protein sequence ID" value="VFK49513.1"/>
    <property type="molecule type" value="Genomic_DNA"/>
</dbReference>
<accession>A0A450YSP0</accession>
<evidence type="ECO:0000256" key="4">
    <source>
        <dbReference type="ARBA" id="ARBA00022741"/>
    </source>
</evidence>
<dbReference type="InterPro" id="IPR014001">
    <property type="entry name" value="Helicase_ATP-bd"/>
</dbReference>
<dbReference type="GO" id="GO:0005524">
    <property type="term" value="F:ATP binding"/>
    <property type="evidence" value="ECO:0007669"/>
    <property type="project" value="UniProtKB-KW"/>
</dbReference>
<keyword evidence="8 10" id="KW-0067">ATP-binding</keyword>
<protein>
    <recommendedName>
        <fullName evidence="10">Type I restriction enzyme endonuclease subunit</fullName>
        <shortName evidence="10">R protein</shortName>
        <ecNumber evidence="10">3.1.21.3</ecNumber>
    </recommendedName>
</protein>
<reference evidence="13" key="1">
    <citation type="submission" date="2019-02" db="EMBL/GenBank/DDBJ databases">
        <authorList>
            <person name="Gruber-Vodicka R. H."/>
            <person name="Seah K. B. B."/>
        </authorList>
    </citation>
    <scope>NUCLEOTIDE SEQUENCE</scope>
    <source>
        <strain evidence="14">BECK_S1320</strain>
        <strain evidence="13">BECK_S1321</strain>
    </source>
</reference>
<evidence type="ECO:0000256" key="3">
    <source>
        <dbReference type="ARBA" id="ARBA00022722"/>
    </source>
</evidence>
<comment type="similarity">
    <text evidence="2 10">Belongs to the HsdR family.</text>
</comment>
<feature type="region of interest" description="Disordered" evidence="11">
    <location>
        <begin position="612"/>
        <end position="635"/>
    </location>
</feature>
<evidence type="ECO:0000256" key="8">
    <source>
        <dbReference type="ARBA" id="ARBA00022840"/>
    </source>
</evidence>